<dbReference type="PANTHER" id="PTHR30483">
    <property type="entry name" value="LEUCINE-SPECIFIC-BINDING PROTEIN"/>
    <property type="match status" value="1"/>
</dbReference>
<dbReference type="InterPro" id="IPR028082">
    <property type="entry name" value="Peripla_BP_I"/>
</dbReference>
<gene>
    <name evidence="6" type="ORF">E2L08_04600</name>
</gene>
<dbReference type="Gene3D" id="3.40.50.2300">
    <property type="match status" value="2"/>
</dbReference>
<accession>A0A4R6AHJ9</accession>
<dbReference type="Proteomes" id="UP000295701">
    <property type="component" value="Unassembled WGS sequence"/>
</dbReference>
<evidence type="ECO:0000256" key="3">
    <source>
        <dbReference type="ARBA" id="ARBA00022970"/>
    </source>
</evidence>
<comment type="caution">
    <text evidence="6">The sequence shown here is derived from an EMBL/GenBank/DDBJ whole genome shotgun (WGS) entry which is preliminary data.</text>
</comment>
<name>A0A4R6AHJ9_9RHOB</name>
<keyword evidence="2 4" id="KW-0732">Signal</keyword>
<dbReference type="OrthoDB" id="7210494at2"/>
<proteinExistence type="inferred from homology"/>
<dbReference type="SUPFAM" id="SSF53822">
    <property type="entry name" value="Periplasmic binding protein-like I"/>
    <property type="match status" value="1"/>
</dbReference>
<feature type="domain" description="Leucine-binding protein" evidence="5">
    <location>
        <begin position="54"/>
        <end position="378"/>
    </location>
</feature>
<dbReference type="AlphaFoldDB" id="A0A4R6AHJ9"/>
<evidence type="ECO:0000313" key="6">
    <source>
        <dbReference type="EMBL" id="TDL81938.1"/>
    </source>
</evidence>
<protein>
    <submittedName>
        <fullName evidence="6">Penicillin-binding protein activator</fullName>
    </submittedName>
</protein>
<dbReference type="EMBL" id="SNAA01000003">
    <property type="protein sequence ID" value="TDL81938.1"/>
    <property type="molecule type" value="Genomic_DNA"/>
</dbReference>
<keyword evidence="7" id="KW-1185">Reference proteome</keyword>
<keyword evidence="3" id="KW-0029">Amino-acid transport</keyword>
<feature type="chain" id="PRO_5020323141" evidence="4">
    <location>
        <begin position="27"/>
        <end position="396"/>
    </location>
</feature>
<feature type="signal peptide" evidence="4">
    <location>
        <begin position="1"/>
        <end position="26"/>
    </location>
</feature>
<dbReference type="InterPro" id="IPR051010">
    <property type="entry name" value="BCAA_transport"/>
</dbReference>
<evidence type="ECO:0000259" key="5">
    <source>
        <dbReference type="Pfam" id="PF13458"/>
    </source>
</evidence>
<keyword evidence="3" id="KW-0813">Transport</keyword>
<dbReference type="CDD" id="cd06339">
    <property type="entry name" value="PBP1_YraM_LppC_lipoprotein-like"/>
    <property type="match status" value="1"/>
</dbReference>
<dbReference type="InterPro" id="IPR028081">
    <property type="entry name" value="Leu-bd"/>
</dbReference>
<sequence length="396" mass="39188">MFDRLPAIRKSARRLAASLAAVAAIAACGPLPSLGGLGGGAGGGTGPRIDASAPVPVALLVPKGESGGGGVIGQALENAARLAATNRIDLRVYDTGGNPSSAAGAASRAVSEGAQIVLGPLYTQTTTAVTQALQGQNVNIVSFSNNTVVAGGNVFILGQTFADTAQRLSSFARRQGRSAVAIVHGDDLAGQTGRDAIAGAVQAAGLRVATVQAYPLSQQGITESGPRIAQAVTSSGADAVFLTAGVSADLPLIATALPENGVSPGAVQYLGLTRWNSAPQALALPGLQGGLFTLPNQGAVAAFEARYRAAYGTDPHPLAGLGFDAVAAVDALIATGNPMALTSGALTRPGGFNGAYGAFRLLPDGTNNRALAVAQVANNQVQILDPAPSGFGGAGL</sequence>
<organism evidence="6 7">
    <name type="scientific">Palleronia sediminis</name>
    <dbReference type="NCBI Taxonomy" id="2547833"/>
    <lineage>
        <taxon>Bacteria</taxon>
        <taxon>Pseudomonadati</taxon>
        <taxon>Pseudomonadota</taxon>
        <taxon>Alphaproteobacteria</taxon>
        <taxon>Rhodobacterales</taxon>
        <taxon>Roseobacteraceae</taxon>
        <taxon>Palleronia</taxon>
    </lineage>
</organism>
<dbReference type="PROSITE" id="PS51257">
    <property type="entry name" value="PROKAR_LIPOPROTEIN"/>
    <property type="match status" value="1"/>
</dbReference>
<dbReference type="Pfam" id="PF13458">
    <property type="entry name" value="Peripla_BP_6"/>
    <property type="match status" value="1"/>
</dbReference>
<evidence type="ECO:0000256" key="1">
    <source>
        <dbReference type="ARBA" id="ARBA00010062"/>
    </source>
</evidence>
<evidence type="ECO:0000256" key="2">
    <source>
        <dbReference type="ARBA" id="ARBA00022729"/>
    </source>
</evidence>
<dbReference type="GO" id="GO:0006865">
    <property type="term" value="P:amino acid transport"/>
    <property type="evidence" value="ECO:0007669"/>
    <property type="project" value="UniProtKB-KW"/>
</dbReference>
<dbReference type="PANTHER" id="PTHR30483:SF6">
    <property type="entry name" value="PERIPLASMIC BINDING PROTEIN OF ABC TRANSPORTER FOR NATURAL AMINO ACIDS"/>
    <property type="match status" value="1"/>
</dbReference>
<evidence type="ECO:0000313" key="7">
    <source>
        <dbReference type="Proteomes" id="UP000295701"/>
    </source>
</evidence>
<evidence type="ECO:0000256" key="4">
    <source>
        <dbReference type="SAM" id="SignalP"/>
    </source>
</evidence>
<reference evidence="6 7" key="1">
    <citation type="submission" date="2019-03" db="EMBL/GenBank/DDBJ databases">
        <title>Primorskyibacter sp. SS33 isolated from sediments.</title>
        <authorList>
            <person name="Xunke S."/>
        </authorList>
    </citation>
    <scope>NUCLEOTIDE SEQUENCE [LARGE SCALE GENOMIC DNA]</scope>
    <source>
        <strain evidence="6 7">SS33</strain>
    </source>
</reference>
<comment type="similarity">
    <text evidence="1">Belongs to the leucine-binding protein family.</text>
</comment>
<dbReference type="RefSeq" id="WP_133395887.1">
    <property type="nucleotide sequence ID" value="NZ_SNAA01000003.1"/>
</dbReference>